<dbReference type="SUPFAM" id="SSF50370">
    <property type="entry name" value="Ricin B-like lectins"/>
    <property type="match status" value="1"/>
</dbReference>
<protein>
    <recommendedName>
        <fullName evidence="4">Ricin B lectin domain-containing protein</fullName>
    </recommendedName>
</protein>
<name>A0ABR3EY33_9AGAR</name>
<keyword evidence="1" id="KW-0732">Signal</keyword>
<evidence type="ECO:0000313" key="2">
    <source>
        <dbReference type="EMBL" id="KAL0567828.1"/>
    </source>
</evidence>
<reference evidence="2 3" key="1">
    <citation type="submission" date="2024-02" db="EMBL/GenBank/DDBJ databases">
        <title>A draft genome for the cacao thread blight pathogen Marasmius crinis-equi.</title>
        <authorList>
            <person name="Cohen S.P."/>
            <person name="Baruah I.K."/>
            <person name="Amoako-Attah I."/>
            <person name="Bukari Y."/>
            <person name="Meinhardt L.W."/>
            <person name="Bailey B.A."/>
        </authorList>
    </citation>
    <scope>NUCLEOTIDE SEQUENCE [LARGE SCALE GENOMIC DNA]</scope>
    <source>
        <strain evidence="2 3">GH-76</strain>
    </source>
</reference>
<accession>A0ABR3EY33</accession>
<evidence type="ECO:0000313" key="3">
    <source>
        <dbReference type="Proteomes" id="UP001465976"/>
    </source>
</evidence>
<sequence length="69" mass="7233">MPSFKTLSLFLSLAVSIANAQTPNYKGSLLIQPRLSAGKCLTAANNQDGAAVTISSCTGADAQKWTFQN</sequence>
<dbReference type="InterPro" id="IPR035992">
    <property type="entry name" value="Ricin_B-like_lectins"/>
</dbReference>
<organism evidence="2 3">
    <name type="scientific">Marasmius crinis-equi</name>
    <dbReference type="NCBI Taxonomy" id="585013"/>
    <lineage>
        <taxon>Eukaryota</taxon>
        <taxon>Fungi</taxon>
        <taxon>Dikarya</taxon>
        <taxon>Basidiomycota</taxon>
        <taxon>Agaricomycotina</taxon>
        <taxon>Agaricomycetes</taxon>
        <taxon>Agaricomycetidae</taxon>
        <taxon>Agaricales</taxon>
        <taxon>Marasmiineae</taxon>
        <taxon>Marasmiaceae</taxon>
        <taxon>Marasmius</taxon>
    </lineage>
</organism>
<evidence type="ECO:0000256" key="1">
    <source>
        <dbReference type="SAM" id="SignalP"/>
    </source>
</evidence>
<dbReference type="PROSITE" id="PS50231">
    <property type="entry name" value="RICIN_B_LECTIN"/>
    <property type="match status" value="1"/>
</dbReference>
<feature type="non-terminal residue" evidence="2">
    <location>
        <position position="69"/>
    </location>
</feature>
<feature type="chain" id="PRO_5045125846" description="Ricin B lectin domain-containing protein" evidence="1">
    <location>
        <begin position="21"/>
        <end position="69"/>
    </location>
</feature>
<dbReference type="EMBL" id="JBAHYK010001481">
    <property type="protein sequence ID" value="KAL0567828.1"/>
    <property type="molecule type" value="Genomic_DNA"/>
</dbReference>
<proteinExistence type="predicted"/>
<evidence type="ECO:0008006" key="4">
    <source>
        <dbReference type="Google" id="ProtNLM"/>
    </source>
</evidence>
<dbReference type="Proteomes" id="UP001465976">
    <property type="component" value="Unassembled WGS sequence"/>
</dbReference>
<dbReference type="Gene3D" id="2.80.10.50">
    <property type="match status" value="1"/>
</dbReference>
<feature type="signal peptide" evidence="1">
    <location>
        <begin position="1"/>
        <end position="20"/>
    </location>
</feature>
<gene>
    <name evidence="2" type="ORF">V5O48_014161</name>
</gene>
<comment type="caution">
    <text evidence="2">The sequence shown here is derived from an EMBL/GenBank/DDBJ whole genome shotgun (WGS) entry which is preliminary data.</text>
</comment>
<keyword evidence="3" id="KW-1185">Reference proteome</keyword>